<dbReference type="AlphaFoldDB" id="A0AAJ8KW73"/>
<protein>
    <recommendedName>
        <fullName evidence="3">Dienelactone hydrolase domain-containing protein</fullName>
    </recommendedName>
</protein>
<dbReference type="KEGG" id="kdj:28970449"/>
<dbReference type="PANTHER" id="PTHR47668">
    <property type="entry name" value="DIENELACTONE HYDROLASE FAMILY PROTEIN (AFU_ORTHOLOGUE AFUA_6G01940)"/>
    <property type="match status" value="1"/>
</dbReference>
<proteinExistence type="predicted"/>
<dbReference type="PANTHER" id="PTHR47668:SF1">
    <property type="entry name" value="DIENELACTONE HYDROLASE DOMAIN-CONTAINING PROTEIN-RELATED"/>
    <property type="match status" value="1"/>
</dbReference>
<gene>
    <name evidence="1" type="ORF">I303_107346</name>
</gene>
<reference evidence="1" key="2">
    <citation type="submission" date="2024-02" db="EMBL/GenBank/DDBJ databases">
        <title>Comparative genomics of Cryptococcus and Kwoniella reveals pathogenesis evolution and contrasting modes of karyotype evolution via chromosome fusion or intercentromeric recombination.</title>
        <authorList>
            <person name="Coelho M.A."/>
            <person name="David-Palma M."/>
            <person name="Shea T."/>
            <person name="Bowers K."/>
            <person name="McGinley-Smith S."/>
            <person name="Mohammad A.W."/>
            <person name="Gnirke A."/>
            <person name="Yurkov A.M."/>
            <person name="Nowrousian M."/>
            <person name="Sun S."/>
            <person name="Cuomo C.A."/>
            <person name="Heitman J."/>
        </authorList>
    </citation>
    <scope>NUCLEOTIDE SEQUENCE</scope>
    <source>
        <strain evidence="1">CBS 10117</strain>
    </source>
</reference>
<dbReference type="RefSeq" id="XP_065825628.1">
    <property type="nucleotide sequence ID" value="XM_065969556.1"/>
</dbReference>
<evidence type="ECO:0000313" key="2">
    <source>
        <dbReference type="Proteomes" id="UP000078595"/>
    </source>
</evidence>
<keyword evidence="2" id="KW-1185">Reference proteome</keyword>
<evidence type="ECO:0008006" key="3">
    <source>
        <dbReference type="Google" id="ProtNLM"/>
    </source>
</evidence>
<dbReference type="Proteomes" id="UP000078595">
    <property type="component" value="Chromosome 9"/>
</dbReference>
<dbReference type="EMBL" id="CP144538">
    <property type="protein sequence ID" value="WWC64735.1"/>
    <property type="molecule type" value="Genomic_DNA"/>
</dbReference>
<accession>A0AAJ8KW73</accession>
<organism evidence="1 2">
    <name type="scientific">Kwoniella dejecticola CBS 10117</name>
    <dbReference type="NCBI Taxonomy" id="1296121"/>
    <lineage>
        <taxon>Eukaryota</taxon>
        <taxon>Fungi</taxon>
        <taxon>Dikarya</taxon>
        <taxon>Basidiomycota</taxon>
        <taxon>Agaricomycotina</taxon>
        <taxon>Tremellomycetes</taxon>
        <taxon>Tremellales</taxon>
        <taxon>Cryptococcaceae</taxon>
        <taxon>Kwoniella</taxon>
    </lineage>
</organism>
<sequence>MSAGGLARVFLSTGLKLRQILVQASGDCCPPQSASNPAKPNVPHSVSEATGYEYTGRYDRVGDYEKVYLTGPDDAKHAIVVIYDIFGFCAKLEDRLPEVLDFAQTLKKTHSRVSILGYCWAMIAPEDGNELTVPLGFYPSKLTFRHHGWAAARANLNDAENLKQYEDVYQRTADYFTAVKC</sequence>
<name>A0AAJ8KW73_9TREE</name>
<dbReference type="GeneID" id="28970449"/>
<evidence type="ECO:0000313" key="1">
    <source>
        <dbReference type="EMBL" id="WWC64735.1"/>
    </source>
</evidence>
<reference evidence="1" key="1">
    <citation type="submission" date="2013-07" db="EMBL/GenBank/DDBJ databases">
        <authorList>
            <consortium name="The Broad Institute Genome Sequencing Platform"/>
            <person name="Cuomo C."/>
            <person name="Litvintseva A."/>
            <person name="Chen Y."/>
            <person name="Heitman J."/>
            <person name="Sun S."/>
            <person name="Springer D."/>
            <person name="Dromer F."/>
            <person name="Young S.K."/>
            <person name="Zeng Q."/>
            <person name="Gargeya S."/>
            <person name="Fitzgerald M."/>
            <person name="Abouelleil A."/>
            <person name="Alvarado L."/>
            <person name="Berlin A.M."/>
            <person name="Chapman S.B."/>
            <person name="Dewar J."/>
            <person name="Goldberg J."/>
            <person name="Griggs A."/>
            <person name="Gujja S."/>
            <person name="Hansen M."/>
            <person name="Howarth C."/>
            <person name="Imamovic A."/>
            <person name="Larimer J."/>
            <person name="McCowan C."/>
            <person name="Murphy C."/>
            <person name="Pearson M."/>
            <person name="Priest M."/>
            <person name="Roberts A."/>
            <person name="Saif S."/>
            <person name="Shea T."/>
            <person name="Sykes S."/>
            <person name="Wortman J."/>
            <person name="Nusbaum C."/>
            <person name="Birren B."/>
        </authorList>
    </citation>
    <scope>NUCLEOTIDE SEQUENCE</scope>
    <source>
        <strain evidence="1">CBS 10117</strain>
    </source>
</reference>